<name>A0A9P7QI69_9HYPO</name>
<dbReference type="AlphaFoldDB" id="A0A9P7QI69"/>
<keyword evidence="2" id="KW-1185">Reference proteome</keyword>
<accession>A0A9P7QI69</accession>
<protein>
    <submittedName>
        <fullName evidence="1">Uncharacterized protein</fullName>
    </submittedName>
</protein>
<proteinExistence type="predicted"/>
<dbReference type="Proteomes" id="UP000707071">
    <property type="component" value="Unassembled WGS sequence"/>
</dbReference>
<sequence length="131" mass="14723">MIAGTPYFKAVSMRITRYALAKTVPQLDYARAELDKQRRDAGYQFTRCKGRHTSSLGLVAVTAGGMIGNMKIRSGGTADRAMREGSVDGAVTALLLLSRRSNRLGSRRLPRGRSLYDLRLQWNFNDPQWTW</sequence>
<evidence type="ECO:0000313" key="2">
    <source>
        <dbReference type="Proteomes" id="UP000707071"/>
    </source>
</evidence>
<comment type="caution">
    <text evidence="1">The sequence shown here is derived from an EMBL/GenBank/DDBJ whole genome shotgun (WGS) entry which is preliminary data.</text>
</comment>
<dbReference type="EMBL" id="SRRH01000225">
    <property type="protein sequence ID" value="KAG6294185.1"/>
    <property type="molecule type" value="Genomic_DNA"/>
</dbReference>
<gene>
    <name evidence="1" type="ORF">E4U09_002709</name>
</gene>
<organism evidence="1 2">
    <name type="scientific">Claviceps aff. purpurea</name>
    <dbReference type="NCBI Taxonomy" id="1967640"/>
    <lineage>
        <taxon>Eukaryota</taxon>
        <taxon>Fungi</taxon>
        <taxon>Dikarya</taxon>
        <taxon>Ascomycota</taxon>
        <taxon>Pezizomycotina</taxon>
        <taxon>Sordariomycetes</taxon>
        <taxon>Hypocreomycetidae</taxon>
        <taxon>Hypocreales</taxon>
        <taxon>Clavicipitaceae</taxon>
        <taxon>Claviceps</taxon>
    </lineage>
</organism>
<reference evidence="1 2" key="1">
    <citation type="journal article" date="2020" name="bioRxiv">
        <title>Whole genome comparisons of ergot fungi reveals the divergence and evolution of species within the genus Claviceps are the result of varying mechanisms driving genome evolution and host range expansion.</title>
        <authorList>
            <person name="Wyka S.A."/>
            <person name="Mondo S.J."/>
            <person name="Liu M."/>
            <person name="Dettman J."/>
            <person name="Nalam V."/>
            <person name="Broders K.D."/>
        </authorList>
    </citation>
    <scope>NUCLEOTIDE SEQUENCE [LARGE SCALE GENOMIC DNA]</scope>
    <source>
        <strain evidence="1 2">Clav52</strain>
    </source>
</reference>
<evidence type="ECO:0000313" key="1">
    <source>
        <dbReference type="EMBL" id="KAG6294185.1"/>
    </source>
</evidence>